<keyword evidence="2" id="KW-0378">Hydrolase</keyword>
<comment type="similarity">
    <text evidence="1">Belongs to the 'GDXG' lipolytic enzyme family.</text>
</comment>
<evidence type="ECO:0000313" key="5">
    <source>
        <dbReference type="Proteomes" id="UP000655225"/>
    </source>
</evidence>
<reference evidence="4 5" key="1">
    <citation type="submission" date="2020-04" db="EMBL/GenBank/DDBJ databases">
        <title>Plant Genome Project.</title>
        <authorList>
            <person name="Zhang R.-G."/>
        </authorList>
    </citation>
    <scope>NUCLEOTIDE SEQUENCE [LARGE SCALE GENOMIC DNA]</scope>
    <source>
        <strain evidence="4">YNK0</strain>
        <tissue evidence="4">Leaf</tissue>
    </source>
</reference>
<dbReference type="PANTHER" id="PTHR23024">
    <property type="entry name" value="ARYLACETAMIDE DEACETYLASE"/>
    <property type="match status" value="1"/>
</dbReference>
<dbReference type="EMBL" id="JABCRI010000002">
    <property type="protein sequence ID" value="KAF8412015.1"/>
    <property type="molecule type" value="Genomic_DNA"/>
</dbReference>
<dbReference type="OMA" id="WHRPNAI"/>
<dbReference type="InterPro" id="IPR029058">
    <property type="entry name" value="AB_hydrolase_fold"/>
</dbReference>
<dbReference type="Proteomes" id="UP000655225">
    <property type="component" value="Unassembled WGS sequence"/>
</dbReference>
<protein>
    <recommendedName>
        <fullName evidence="3">Alpha/beta hydrolase fold-3 domain-containing protein</fullName>
    </recommendedName>
</protein>
<dbReference type="InterPro" id="IPR050466">
    <property type="entry name" value="Carboxylest/Gibb_receptor"/>
</dbReference>
<dbReference type="PROSITE" id="PS01173">
    <property type="entry name" value="LIPASE_GDXG_HIS"/>
    <property type="match status" value="1"/>
</dbReference>
<dbReference type="InterPro" id="IPR013094">
    <property type="entry name" value="AB_hydrolase_3"/>
</dbReference>
<comment type="caution">
    <text evidence="4">The sequence shown here is derived from an EMBL/GenBank/DDBJ whole genome shotgun (WGS) entry which is preliminary data.</text>
</comment>
<dbReference type="AlphaFoldDB" id="A0A834ZV61"/>
<dbReference type="Pfam" id="PF07859">
    <property type="entry name" value="Abhydrolase_3"/>
    <property type="match status" value="1"/>
</dbReference>
<evidence type="ECO:0000256" key="1">
    <source>
        <dbReference type="ARBA" id="ARBA00010515"/>
    </source>
</evidence>
<proteinExistence type="inferred from homology"/>
<dbReference type="PANTHER" id="PTHR23024:SF24">
    <property type="entry name" value="ALPHA_BETA HYDROLASE FOLD-3 DOMAIN-CONTAINING PROTEIN"/>
    <property type="match status" value="1"/>
</dbReference>
<accession>A0A834ZV61</accession>
<dbReference type="Gene3D" id="3.40.50.1820">
    <property type="entry name" value="alpha/beta hydrolase"/>
    <property type="match status" value="1"/>
</dbReference>
<dbReference type="OrthoDB" id="408631at2759"/>
<name>A0A834ZV61_TETSI</name>
<organism evidence="4 5">
    <name type="scientific">Tetracentron sinense</name>
    <name type="common">Spur-leaf</name>
    <dbReference type="NCBI Taxonomy" id="13715"/>
    <lineage>
        <taxon>Eukaryota</taxon>
        <taxon>Viridiplantae</taxon>
        <taxon>Streptophyta</taxon>
        <taxon>Embryophyta</taxon>
        <taxon>Tracheophyta</taxon>
        <taxon>Spermatophyta</taxon>
        <taxon>Magnoliopsida</taxon>
        <taxon>Trochodendrales</taxon>
        <taxon>Trochodendraceae</taxon>
        <taxon>Tetracentron</taxon>
    </lineage>
</organism>
<evidence type="ECO:0000313" key="4">
    <source>
        <dbReference type="EMBL" id="KAF8412015.1"/>
    </source>
</evidence>
<keyword evidence="5" id="KW-1185">Reference proteome</keyword>
<dbReference type="InterPro" id="IPR002168">
    <property type="entry name" value="Lipase_GDXG_HIS_AS"/>
</dbReference>
<dbReference type="SUPFAM" id="SSF53474">
    <property type="entry name" value="alpha/beta-Hydrolases"/>
    <property type="match status" value="1"/>
</dbReference>
<gene>
    <name evidence="4" type="ORF">HHK36_004574</name>
</gene>
<feature type="domain" description="Alpha/beta hydrolase fold-3" evidence="3">
    <location>
        <begin position="87"/>
        <end position="304"/>
    </location>
</feature>
<dbReference type="GO" id="GO:0016787">
    <property type="term" value="F:hydrolase activity"/>
    <property type="evidence" value="ECO:0007669"/>
    <property type="project" value="UniProtKB-KW"/>
</dbReference>
<sequence>MSQTSPVLPWKTKIAVSVIGAVNDTACRSNGTVNRRLLHFLDFKVPPNEKPLHGVKTADITVDPTRNLWFRLFIPTNLPTDVSLPVLVFFHGGGFALLSPDSTAYDAVCRRFARKVSVIVVSVNYRLSPENRFPCPYEDGFDVLKFLDNRDFEGFPLNADLSKCFLAGDSAGGNLAHHVAIRAGESQFGEVNVIGLIAIQPFFGGEERLDSEIRLHNMPLVSLKRTDWLWKAFLPEGSDRDHHAVNVFGPKSADISGLKFPATVVFVGGFDPLLDWQRRYYEGLKRSGKEAYLVEYPTAIHAFYIFPELPQASLLFREVKDFIQKLSKPK</sequence>
<evidence type="ECO:0000256" key="2">
    <source>
        <dbReference type="ARBA" id="ARBA00022801"/>
    </source>
</evidence>
<evidence type="ECO:0000259" key="3">
    <source>
        <dbReference type="Pfam" id="PF07859"/>
    </source>
</evidence>